<evidence type="ECO:0000256" key="2">
    <source>
        <dbReference type="SAM" id="SignalP"/>
    </source>
</evidence>
<dbReference type="AlphaFoldDB" id="A0A1E1J2Y0"/>
<keyword evidence="1" id="KW-0472">Membrane</keyword>
<sequence>MSAVYALLRALFSLVFLAPSLPLPLSLSLSLDVSRSRQLCFTAARTSSILLALILFFSSPLHSFLFSLWDFSHAINIRNIPWEGCVVSLVCLLCVPRYHGSLPSP</sequence>
<protein>
    <submittedName>
        <fullName evidence="3">Uncharacterized protein</fullName>
    </submittedName>
</protein>
<evidence type="ECO:0000256" key="1">
    <source>
        <dbReference type="SAM" id="Phobius"/>
    </source>
</evidence>
<name>A0A1E1J2Y0_LEIGU</name>
<gene>
    <name evidence="3" type="primary">LgM4147LRVhigh.31.01820.00120</name>
    <name evidence="3" type="ORF">BN36_3154360</name>
</gene>
<keyword evidence="1" id="KW-1133">Transmembrane helix</keyword>
<keyword evidence="2" id="KW-0732">Signal</keyword>
<evidence type="ECO:0000313" key="3">
    <source>
        <dbReference type="EMBL" id="CCM17945.1"/>
    </source>
</evidence>
<organism evidence="3">
    <name type="scientific">Leishmania guyanensis</name>
    <dbReference type="NCBI Taxonomy" id="5670"/>
    <lineage>
        <taxon>Eukaryota</taxon>
        <taxon>Discoba</taxon>
        <taxon>Euglenozoa</taxon>
        <taxon>Kinetoplastea</taxon>
        <taxon>Metakinetoplastina</taxon>
        <taxon>Trypanosomatida</taxon>
        <taxon>Trypanosomatidae</taxon>
        <taxon>Leishmaniinae</taxon>
        <taxon>Leishmania</taxon>
        <taxon>Leishmania guyanensis species complex</taxon>
    </lineage>
</organism>
<feature type="signal peptide" evidence="2">
    <location>
        <begin position="1"/>
        <end position="22"/>
    </location>
</feature>
<feature type="chain" id="PRO_5009113935" evidence="2">
    <location>
        <begin position="23"/>
        <end position="105"/>
    </location>
</feature>
<keyword evidence="1" id="KW-0812">Transmembrane</keyword>
<reference evidence="3" key="1">
    <citation type="submission" date="2012-08" db="EMBL/GenBank/DDBJ databases">
        <title>Comparative genomics of metastatic and non-metastatic Leishmania guyanensis provides insights into polygenic factors involved in Leishmania RNA virus infection.</title>
        <authorList>
            <person name="Smith D."/>
            <person name="Hertz-Fowler C."/>
            <person name="Martin R."/>
            <person name="Dickens N."/>
            <person name="Fasel N."/>
            <person name="Falquet L."/>
            <person name="Beverley S."/>
            <person name="Zangger H."/>
            <person name="Calderon-Copete S."/>
            <person name="Mottram J."/>
            <person name="Xenarios I."/>
        </authorList>
    </citation>
    <scope>NUCLEOTIDE SEQUENCE</scope>
    <source>
        <strain evidence="3">MHOM/BR/75/M4147/SSU:IR2SAT-LUC</strain>
    </source>
</reference>
<dbReference type="EMBL" id="CALQ01001450">
    <property type="protein sequence ID" value="CCM17945.1"/>
    <property type="molecule type" value="Genomic_DNA"/>
</dbReference>
<proteinExistence type="predicted"/>
<accession>A0A1E1J2Y0</accession>
<feature type="transmembrane region" description="Helical" evidence="1">
    <location>
        <begin position="46"/>
        <end position="68"/>
    </location>
</feature>